<protein>
    <submittedName>
        <fullName evidence="1">Uncharacterized protein</fullName>
    </submittedName>
</protein>
<dbReference type="AlphaFoldDB" id="A0AAE0U075"/>
<name>A0AAE0U075_9PEZI</name>
<evidence type="ECO:0000313" key="1">
    <source>
        <dbReference type="EMBL" id="KAK3385825.1"/>
    </source>
</evidence>
<comment type="caution">
    <text evidence="1">The sequence shown here is derived from an EMBL/GenBank/DDBJ whole genome shotgun (WGS) entry which is preliminary data.</text>
</comment>
<proteinExistence type="predicted"/>
<reference evidence="1" key="2">
    <citation type="submission" date="2023-06" db="EMBL/GenBank/DDBJ databases">
        <authorList>
            <consortium name="Lawrence Berkeley National Laboratory"/>
            <person name="Haridas S."/>
            <person name="Hensen N."/>
            <person name="Bonometti L."/>
            <person name="Westerberg I."/>
            <person name="Brannstrom I.O."/>
            <person name="Guillou S."/>
            <person name="Cros-Aarteil S."/>
            <person name="Calhoun S."/>
            <person name="Kuo A."/>
            <person name="Mondo S."/>
            <person name="Pangilinan J."/>
            <person name="Riley R."/>
            <person name="LaButti K."/>
            <person name="Andreopoulos B."/>
            <person name="Lipzen A."/>
            <person name="Chen C."/>
            <person name="Yanf M."/>
            <person name="Daum C."/>
            <person name="Ng V."/>
            <person name="Clum A."/>
            <person name="Steindorff A."/>
            <person name="Ohm R."/>
            <person name="Martin F."/>
            <person name="Silar P."/>
            <person name="Natvig D."/>
            <person name="Lalanne C."/>
            <person name="Gautier V."/>
            <person name="Ament-velasquez S.L."/>
            <person name="Kruys A."/>
            <person name="Hutchinson M.I."/>
            <person name="Powell A.J."/>
            <person name="Barry K."/>
            <person name="Miller A.N."/>
            <person name="Grigoriev I.V."/>
            <person name="Debuchy R."/>
            <person name="Gladieux P."/>
            <person name="Thoren M.H."/>
            <person name="Johannesson H."/>
        </authorList>
    </citation>
    <scope>NUCLEOTIDE SEQUENCE</scope>
    <source>
        <strain evidence="1">CBS 232.78</strain>
    </source>
</reference>
<dbReference type="Proteomes" id="UP001285441">
    <property type="component" value="Unassembled WGS sequence"/>
</dbReference>
<dbReference type="EMBL" id="JAULSW010000004">
    <property type="protein sequence ID" value="KAK3385825.1"/>
    <property type="molecule type" value="Genomic_DNA"/>
</dbReference>
<reference evidence="1" key="1">
    <citation type="journal article" date="2023" name="Mol. Phylogenet. Evol.">
        <title>Genome-scale phylogeny and comparative genomics of the fungal order Sordariales.</title>
        <authorList>
            <person name="Hensen N."/>
            <person name="Bonometti L."/>
            <person name="Westerberg I."/>
            <person name="Brannstrom I.O."/>
            <person name="Guillou S."/>
            <person name="Cros-Aarteil S."/>
            <person name="Calhoun S."/>
            <person name="Haridas S."/>
            <person name="Kuo A."/>
            <person name="Mondo S."/>
            <person name="Pangilinan J."/>
            <person name="Riley R."/>
            <person name="LaButti K."/>
            <person name="Andreopoulos B."/>
            <person name="Lipzen A."/>
            <person name="Chen C."/>
            <person name="Yan M."/>
            <person name="Daum C."/>
            <person name="Ng V."/>
            <person name="Clum A."/>
            <person name="Steindorff A."/>
            <person name="Ohm R.A."/>
            <person name="Martin F."/>
            <person name="Silar P."/>
            <person name="Natvig D.O."/>
            <person name="Lalanne C."/>
            <person name="Gautier V."/>
            <person name="Ament-Velasquez S.L."/>
            <person name="Kruys A."/>
            <person name="Hutchinson M.I."/>
            <person name="Powell A.J."/>
            <person name="Barry K."/>
            <person name="Miller A.N."/>
            <person name="Grigoriev I.V."/>
            <person name="Debuchy R."/>
            <person name="Gladieux P."/>
            <person name="Hiltunen Thoren M."/>
            <person name="Johannesson H."/>
        </authorList>
    </citation>
    <scope>NUCLEOTIDE SEQUENCE</scope>
    <source>
        <strain evidence="1">CBS 232.78</strain>
    </source>
</reference>
<organism evidence="1 2">
    <name type="scientific">Podospora didyma</name>
    <dbReference type="NCBI Taxonomy" id="330526"/>
    <lineage>
        <taxon>Eukaryota</taxon>
        <taxon>Fungi</taxon>
        <taxon>Dikarya</taxon>
        <taxon>Ascomycota</taxon>
        <taxon>Pezizomycotina</taxon>
        <taxon>Sordariomycetes</taxon>
        <taxon>Sordariomycetidae</taxon>
        <taxon>Sordariales</taxon>
        <taxon>Podosporaceae</taxon>
        <taxon>Podospora</taxon>
    </lineage>
</organism>
<gene>
    <name evidence="1" type="ORF">B0H63DRAFT_560332</name>
</gene>
<evidence type="ECO:0000313" key="2">
    <source>
        <dbReference type="Proteomes" id="UP001285441"/>
    </source>
</evidence>
<sequence length="77" mass="9055">MVPGDMVRREYVGEGLWALPKQGKYKWYYLKDHSPDEVAFLKVADSRKDFASTPPLPWETSMRIWTGKVWRLDCSSF</sequence>
<accession>A0AAE0U075</accession>
<keyword evidence="2" id="KW-1185">Reference proteome</keyword>